<evidence type="ECO:0000256" key="7">
    <source>
        <dbReference type="ARBA" id="ARBA00040167"/>
    </source>
</evidence>
<evidence type="ECO:0000256" key="8">
    <source>
        <dbReference type="ARBA" id="ARBA00048617"/>
    </source>
</evidence>
<dbReference type="PANTHER" id="PTHR38042:SF1">
    <property type="entry name" value="UROPORPHYRINOGEN-III SYNTHASE, CHLOROPLASTIC"/>
    <property type="match status" value="1"/>
</dbReference>
<dbReference type="InterPro" id="IPR003754">
    <property type="entry name" value="4pyrrol_synth_uPrphyn_synth"/>
</dbReference>
<dbReference type="EMBL" id="JAXQNN010000002">
    <property type="protein sequence ID" value="MDZ5712378.1"/>
    <property type="molecule type" value="Genomic_DNA"/>
</dbReference>
<comment type="caution">
    <text evidence="11">The sequence shown here is derived from an EMBL/GenBank/DDBJ whole genome shotgun (WGS) entry which is preliminary data.</text>
</comment>
<evidence type="ECO:0000256" key="5">
    <source>
        <dbReference type="ARBA" id="ARBA00023244"/>
    </source>
</evidence>
<dbReference type="PANTHER" id="PTHR38042">
    <property type="entry name" value="UROPORPHYRINOGEN-III SYNTHASE, CHLOROPLASTIC"/>
    <property type="match status" value="1"/>
</dbReference>
<evidence type="ECO:0000313" key="11">
    <source>
        <dbReference type="EMBL" id="MDZ5712378.1"/>
    </source>
</evidence>
<dbReference type="EC" id="4.2.1.75" evidence="3 9"/>
<keyword evidence="4 9" id="KW-0456">Lyase</keyword>
<organism evidence="11 12">
    <name type="scientific">Jeotgalibacillus haloalkalitolerans</name>
    <dbReference type="NCBI Taxonomy" id="3104292"/>
    <lineage>
        <taxon>Bacteria</taxon>
        <taxon>Bacillati</taxon>
        <taxon>Bacillota</taxon>
        <taxon>Bacilli</taxon>
        <taxon>Bacillales</taxon>
        <taxon>Caryophanaceae</taxon>
        <taxon>Jeotgalibacillus</taxon>
    </lineage>
</organism>
<dbReference type="Gene3D" id="3.40.50.10090">
    <property type="match status" value="2"/>
</dbReference>
<sequence>MASLNGAKVVLTRDLHSSENDRKLIEAMGGKPIITPMIQIEAEVMVIDEQKKDQLKNADWIIFTSKHGVYYFCRLLEAAGIKELIFGKKISAVGSKTAEALKNEGLPVHYIPPLYSAASFKKNFTESVEGPVLFPQGDLSRGEIAKFLAAKGHKCISWTVYKNTVPDMSADLLNELKEADVITFFSPSAAERFIKAVGSDQKLLSNIREGLIKIASVGPTTSDALKAIPLPVHIEPSEYTMEAMIEKIAVTLK</sequence>
<evidence type="ECO:0000256" key="1">
    <source>
        <dbReference type="ARBA" id="ARBA00004772"/>
    </source>
</evidence>
<comment type="function">
    <text evidence="6 9">Catalyzes cyclization of the linear tetrapyrrole, hydroxymethylbilane, to the macrocyclic uroporphyrinogen III.</text>
</comment>
<dbReference type="InterPro" id="IPR036108">
    <property type="entry name" value="4pyrrol_syn_uPrphyn_synt_sf"/>
</dbReference>
<evidence type="ECO:0000256" key="4">
    <source>
        <dbReference type="ARBA" id="ARBA00023239"/>
    </source>
</evidence>
<keyword evidence="5 9" id="KW-0627">Porphyrin biosynthesis</keyword>
<protein>
    <recommendedName>
        <fullName evidence="7 9">Uroporphyrinogen-III synthase</fullName>
        <ecNumber evidence="3 9">4.2.1.75</ecNumber>
    </recommendedName>
</protein>
<comment type="pathway">
    <text evidence="1 9">Porphyrin-containing compound metabolism; protoporphyrin-IX biosynthesis; coproporphyrinogen-III from 5-aminolevulinate: step 3/4.</text>
</comment>
<gene>
    <name evidence="11" type="ORF">UFB30_09050</name>
</gene>
<dbReference type="InterPro" id="IPR039793">
    <property type="entry name" value="UROS/Hem4"/>
</dbReference>
<dbReference type="SUPFAM" id="SSF69618">
    <property type="entry name" value="HemD-like"/>
    <property type="match status" value="1"/>
</dbReference>
<dbReference type="CDD" id="cd06578">
    <property type="entry name" value="HemD"/>
    <property type="match status" value="1"/>
</dbReference>
<evidence type="ECO:0000256" key="9">
    <source>
        <dbReference type="RuleBase" id="RU366031"/>
    </source>
</evidence>
<keyword evidence="12" id="KW-1185">Reference proteome</keyword>
<evidence type="ECO:0000256" key="2">
    <source>
        <dbReference type="ARBA" id="ARBA00008133"/>
    </source>
</evidence>
<evidence type="ECO:0000256" key="3">
    <source>
        <dbReference type="ARBA" id="ARBA00013109"/>
    </source>
</evidence>
<dbReference type="Proteomes" id="UP001292084">
    <property type="component" value="Unassembled WGS sequence"/>
</dbReference>
<comment type="similarity">
    <text evidence="2 9">Belongs to the uroporphyrinogen-III synthase family.</text>
</comment>
<name>A0ABU5KMR9_9BACL</name>
<evidence type="ECO:0000256" key="6">
    <source>
        <dbReference type="ARBA" id="ARBA00037589"/>
    </source>
</evidence>
<reference evidence="11 12" key="1">
    <citation type="submission" date="2023-12" db="EMBL/GenBank/DDBJ databases">
        <title>Jeotgalibacillus haloalkaliphilus sp. nov., a novel salt-tolerant bacteria, isolated from the estuary of the Fenhe River into the Yellow River.</title>
        <authorList>
            <person name="Li Y."/>
        </authorList>
    </citation>
    <scope>NUCLEOTIDE SEQUENCE [LARGE SCALE GENOMIC DNA]</scope>
    <source>
        <strain evidence="11 12">HH7-29</strain>
    </source>
</reference>
<dbReference type="RefSeq" id="WP_322421339.1">
    <property type="nucleotide sequence ID" value="NZ_JAXQNN010000002.1"/>
</dbReference>
<dbReference type="GO" id="GO:0004852">
    <property type="term" value="F:uroporphyrinogen-III synthase activity"/>
    <property type="evidence" value="ECO:0007669"/>
    <property type="project" value="UniProtKB-EC"/>
</dbReference>
<feature type="domain" description="Tetrapyrrole biosynthesis uroporphyrinogen III synthase" evidence="10">
    <location>
        <begin position="23"/>
        <end position="246"/>
    </location>
</feature>
<proteinExistence type="inferred from homology"/>
<accession>A0ABU5KMR9</accession>
<evidence type="ECO:0000259" key="10">
    <source>
        <dbReference type="Pfam" id="PF02602"/>
    </source>
</evidence>
<comment type="catalytic activity">
    <reaction evidence="8 9">
        <text>hydroxymethylbilane = uroporphyrinogen III + H2O</text>
        <dbReference type="Rhea" id="RHEA:18965"/>
        <dbReference type="ChEBI" id="CHEBI:15377"/>
        <dbReference type="ChEBI" id="CHEBI:57308"/>
        <dbReference type="ChEBI" id="CHEBI:57845"/>
        <dbReference type="EC" id="4.2.1.75"/>
    </reaction>
</comment>
<evidence type="ECO:0000313" key="12">
    <source>
        <dbReference type="Proteomes" id="UP001292084"/>
    </source>
</evidence>
<dbReference type="Pfam" id="PF02602">
    <property type="entry name" value="HEM4"/>
    <property type="match status" value="1"/>
</dbReference>